<dbReference type="PANTHER" id="PTHR33994">
    <property type="entry name" value="OS04G0515000 PROTEIN"/>
    <property type="match status" value="1"/>
</dbReference>
<keyword evidence="3" id="KW-1185">Reference proteome</keyword>
<dbReference type="EnsemblPlants" id="LPERR02G19840.1">
    <property type="protein sequence ID" value="LPERR02G19840.1"/>
    <property type="gene ID" value="LPERR02G19840"/>
</dbReference>
<evidence type="ECO:0000313" key="2">
    <source>
        <dbReference type="EnsemblPlants" id="LPERR02G19840.1"/>
    </source>
</evidence>
<dbReference type="PANTHER" id="PTHR33994:SF10">
    <property type="entry name" value="OS04G0508700 PROTEIN"/>
    <property type="match status" value="1"/>
</dbReference>
<reference evidence="3" key="2">
    <citation type="submission" date="2013-12" db="EMBL/GenBank/DDBJ databases">
        <authorList>
            <person name="Yu Y."/>
            <person name="Lee S."/>
            <person name="de Baynast K."/>
            <person name="Wissotski M."/>
            <person name="Liu L."/>
            <person name="Talag J."/>
            <person name="Goicoechea J."/>
            <person name="Angelova A."/>
            <person name="Jetty R."/>
            <person name="Kudrna D."/>
            <person name="Golser W."/>
            <person name="Rivera L."/>
            <person name="Zhang J."/>
            <person name="Wing R."/>
        </authorList>
    </citation>
    <scope>NUCLEOTIDE SEQUENCE</scope>
</reference>
<accession>A0A0D9VIE3</accession>
<sequence>MHSVFEIQLQGIRTQHYNAIAALHYCRWLNYCAVVAAVLVLLWLFVQCMIEPEYSVEIAAVSDLDPATDLNGRATVDPVFRLSVSVASQSWFFGACIDPHTVVKVSYSHLRLPLAAGHAPEVCVGPKELGEKRTVVARGVGVSVPGYMLDNLPKT</sequence>
<feature type="transmembrane region" description="Helical" evidence="1">
    <location>
        <begin position="28"/>
        <end position="46"/>
    </location>
</feature>
<protein>
    <submittedName>
        <fullName evidence="2">Uncharacterized protein</fullName>
    </submittedName>
</protein>
<keyword evidence="1" id="KW-1133">Transmembrane helix</keyword>
<evidence type="ECO:0000256" key="1">
    <source>
        <dbReference type="SAM" id="Phobius"/>
    </source>
</evidence>
<dbReference type="Proteomes" id="UP000032180">
    <property type="component" value="Chromosome 2"/>
</dbReference>
<reference evidence="2" key="3">
    <citation type="submission" date="2015-04" db="UniProtKB">
        <authorList>
            <consortium name="EnsemblPlants"/>
        </authorList>
    </citation>
    <scope>IDENTIFICATION</scope>
</reference>
<organism evidence="2 3">
    <name type="scientific">Leersia perrieri</name>
    <dbReference type="NCBI Taxonomy" id="77586"/>
    <lineage>
        <taxon>Eukaryota</taxon>
        <taxon>Viridiplantae</taxon>
        <taxon>Streptophyta</taxon>
        <taxon>Embryophyta</taxon>
        <taxon>Tracheophyta</taxon>
        <taxon>Spermatophyta</taxon>
        <taxon>Magnoliopsida</taxon>
        <taxon>Liliopsida</taxon>
        <taxon>Poales</taxon>
        <taxon>Poaceae</taxon>
        <taxon>BOP clade</taxon>
        <taxon>Oryzoideae</taxon>
        <taxon>Oryzeae</taxon>
        <taxon>Oryzinae</taxon>
        <taxon>Leersia</taxon>
    </lineage>
</organism>
<dbReference type="Gramene" id="LPERR02G19840.1">
    <property type="protein sequence ID" value="LPERR02G19840.1"/>
    <property type="gene ID" value="LPERR02G19840"/>
</dbReference>
<keyword evidence="1" id="KW-0812">Transmembrane</keyword>
<name>A0A0D9VIE3_9ORYZ</name>
<dbReference type="eggNOG" id="ENOG502R4E4">
    <property type="taxonomic scope" value="Eukaryota"/>
</dbReference>
<keyword evidence="1" id="KW-0472">Membrane</keyword>
<proteinExistence type="predicted"/>
<reference evidence="2 3" key="1">
    <citation type="submission" date="2012-08" db="EMBL/GenBank/DDBJ databases">
        <title>Oryza genome evolution.</title>
        <authorList>
            <person name="Wing R.A."/>
        </authorList>
    </citation>
    <scope>NUCLEOTIDE SEQUENCE</scope>
</reference>
<evidence type="ECO:0000313" key="3">
    <source>
        <dbReference type="Proteomes" id="UP000032180"/>
    </source>
</evidence>
<dbReference type="HOGENOM" id="CLU_1698049_0_0_1"/>
<dbReference type="AlphaFoldDB" id="A0A0D9VIE3"/>